<protein>
    <submittedName>
        <fullName evidence="10">FtsX-like permease family protein</fullName>
    </submittedName>
</protein>
<accession>A0ABS1BWU9</accession>
<dbReference type="EMBL" id="JAEHFX010000001">
    <property type="protein sequence ID" value="MBK0401552.1"/>
    <property type="molecule type" value="Genomic_DNA"/>
</dbReference>
<dbReference type="Pfam" id="PF12704">
    <property type="entry name" value="MacB_PCD"/>
    <property type="match status" value="1"/>
</dbReference>
<keyword evidence="6 7" id="KW-0472">Membrane</keyword>
<comment type="caution">
    <text evidence="10">The sequence shown here is derived from an EMBL/GenBank/DDBJ whole genome shotgun (WGS) entry which is preliminary data.</text>
</comment>
<dbReference type="RefSeq" id="WP_200504180.1">
    <property type="nucleotide sequence ID" value="NZ_JAEHFX010000001.1"/>
</dbReference>
<reference evidence="10 11" key="1">
    <citation type="submission" date="2020-12" db="EMBL/GenBank/DDBJ databases">
        <title>Bacterial novel species Adhaeribacter sp. BT258 isolated from soil.</title>
        <authorList>
            <person name="Jung H.-Y."/>
        </authorList>
    </citation>
    <scope>NUCLEOTIDE SEQUENCE [LARGE SCALE GENOMIC DNA]</scope>
    <source>
        <strain evidence="10 11">BT258</strain>
    </source>
</reference>
<comment type="subcellular location">
    <subcellularLocation>
        <location evidence="1">Cell membrane</location>
        <topology evidence="1">Multi-pass membrane protein</topology>
    </subcellularLocation>
</comment>
<keyword evidence="3" id="KW-1003">Cell membrane</keyword>
<name>A0ABS1BWU9_9BACT</name>
<feature type="transmembrane region" description="Helical" evidence="7">
    <location>
        <begin position="298"/>
        <end position="318"/>
    </location>
</feature>
<feature type="transmembrane region" description="Helical" evidence="7">
    <location>
        <begin position="16"/>
        <end position="40"/>
    </location>
</feature>
<gene>
    <name evidence="10" type="ORF">I5M27_01065</name>
</gene>
<evidence type="ECO:0000256" key="3">
    <source>
        <dbReference type="ARBA" id="ARBA00022475"/>
    </source>
</evidence>
<evidence type="ECO:0000313" key="10">
    <source>
        <dbReference type="EMBL" id="MBK0401552.1"/>
    </source>
</evidence>
<organism evidence="10 11">
    <name type="scientific">Adhaeribacter terrigena</name>
    <dbReference type="NCBI Taxonomy" id="2793070"/>
    <lineage>
        <taxon>Bacteria</taxon>
        <taxon>Pseudomonadati</taxon>
        <taxon>Bacteroidota</taxon>
        <taxon>Cytophagia</taxon>
        <taxon>Cytophagales</taxon>
        <taxon>Hymenobacteraceae</taxon>
        <taxon>Adhaeribacter</taxon>
    </lineage>
</organism>
<dbReference type="InterPro" id="IPR003838">
    <property type="entry name" value="ABC3_permease_C"/>
</dbReference>
<keyword evidence="11" id="KW-1185">Reference proteome</keyword>
<evidence type="ECO:0000256" key="1">
    <source>
        <dbReference type="ARBA" id="ARBA00004651"/>
    </source>
</evidence>
<sequence length="373" mass="39897">MLKTALRFMIYDKAKIIGALLGVVISTFLIGQQSGIFIFLTNAMSSLVDNTTTGLWLVDDRTTNVNALGQIDVRIGRQAESIPGVAKAYPYVVSGGNAKFRNGKSYGVLLIGSEAPAFKGGPWNLINGSANDLLRENAVSVEFFDKASLGDTEFGDNFEINGKRVQVEAQTKGARGFGSAYVFTTIERARALGSVPQTKVNAFLIDLQPGANPDSVRNALNRHLYGVRAWLPRDFSNATVKTVLSSSGIAISTGSLIAFAIVSGLVIIGLTLYSAAVDRIKDYATMKAIGASNAYIRNLILTQAFLIATVGYLIGSVLLEGFRYGISNAGAIFSFSPLIRLAFLLITLIISIGGAFFAIRRITKAEPASVFRA</sequence>
<keyword evidence="5 7" id="KW-1133">Transmembrane helix</keyword>
<feature type="transmembrane region" description="Helical" evidence="7">
    <location>
        <begin position="338"/>
        <end position="359"/>
    </location>
</feature>
<evidence type="ECO:0000313" key="11">
    <source>
        <dbReference type="Proteomes" id="UP000644147"/>
    </source>
</evidence>
<dbReference type="InterPro" id="IPR051125">
    <property type="entry name" value="ABC-4/HrtB_transporter"/>
</dbReference>
<evidence type="ECO:0000256" key="2">
    <source>
        <dbReference type="ARBA" id="ARBA00022448"/>
    </source>
</evidence>
<keyword evidence="2" id="KW-0813">Transport</keyword>
<evidence type="ECO:0000256" key="4">
    <source>
        <dbReference type="ARBA" id="ARBA00022692"/>
    </source>
</evidence>
<dbReference type="InterPro" id="IPR025857">
    <property type="entry name" value="MacB_PCD"/>
</dbReference>
<feature type="domain" description="MacB-like periplasmic core" evidence="9">
    <location>
        <begin position="19"/>
        <end position="221"/>
    </location>
</feature>
<evidence type="ECO:0000259" key="9">
    <source>
        <dbReference type="Pfam" id="PF12704"/>
    </source>
</evidence>
<dbReference type="PANTHER" id="PTHR43738">
    <property type="entry name" value="ABC TRANSPORTER, MEMBRANE PROTEIN"/>
    <property type="match status" value="1"/>
</dbReference>
<evidence type="ECO:0000256" key="6">
    <source>
        <dbReference type="ARBA" id="ARBA00023136"/>
    </source>
</evidence>
<evidence type="ECO:0000256" key="5">
    <source>
        <dbReference type="ARBA" id="ARBA00022989"/>
    </source>
</evidence>
<dbReference type="Pfam" id="PF02687">
    <property type="entry name" value="FtsX"/>
    <property type="match status" value="1"/>
</dbReference>
<dbReference type="PANTHER" id="PTHR43738:SF1">
    <property type="entry name" value="HEMIN TRANSPORT SYSTEM PERMEASE PROTEIN HRTB-RELATED"/>
    <property type="match status" value="1"/>
</dbReference>
<evidence type="ECO:0000256" key="7">
    <source>
        <dbReference type="SAM" id="Phobius"/>
    </source>
</evidence>
<dbReference type="Proteomes" id="UP000644147">
    <property type="component" value="Unassembled WGS sequence"/>
</dbReference>
<feature type="transmembrane region" description="Helical" evidence="7">
    <location>
        <begin position="256"/>
        <end position="277"/>
    </location>
</feature>
<proteinExistence type="predicted"/>
<keyword evidence="4 7" id="KW-0812">Transmembrane</keyword>
<feature type="domain" description="ABC3 transporter permease C-terminal" evidence="8">
    <location>
        <begin position="255"/>
        <end position="367"/>
    </location>
</feature>
<evidence type="ECO:0000259" key="8">
    <source>
        <dbReference type="Pfam" id="PF02687"/>
    </source>
</evidence>